<dbReference type="InParanoid" id="A0A482X989"/>
<gene>
    <name evidence="2" type="ORF">LSTR_LSTR004182</name>
</gene>
<feature type="compositionally biased region" description="Basic and acidic residues" evidence="1">
    <location>
        <begin position="151"/>
        <end position="162"/>
    </location>
</feature>
<dbReference type="Proteomes" id="UP000291343">
    <property type="component" value="Unassembled WGS sequence"/>
</dbReference>
<dbReference type="OrthoDB" id="7488569at2759"/>
<feature type="region of interest" description="Disordered" evidence="1">
    <location>
        <begin position="77"/>
        <end position="170"/>
    </location>
</feature>
<dbReference type="AlphaFoldDB" id="A0A482X989"/>
<dbReference type="EMBL" id="QKKF02015211">
    <property type="protein sequence ID" value="RZF42374.1"/>
    <property type="molecule type" value="Genomic_DNA"/>
</dbReference>
<accession>A0A482X989</accession>
<name>A0A482X989_LAOST</name>
<feature type="compositionally biased region" description="Basic and acidic residues" evidence="1">
    <location>
        <begin position="132"/>
        <end position="144"/>
    </location>
</feature>
<organism evidence="2 3">
    <name type="scientific">Laodelphax striatellus</name>
    <name type="common">Small brown planthopper</name>
    <name type="synonym">Delphax striatella</name>
    <dbReference type="NCBI Taxonomy" id="195883"/>
    <lineage>
        <taxon>Eukaryota</taxon>
        <taxon>Metazoa</taxon>
        <taxon>Ecdysozoa</taxon>
        <taxon>Arthropoda</taxon>
        <taxon>Hexapoda</taxon>
        <taxon>Insecta</taxon>
        <taxon>Pterygota</taxon>
        <taxon>Neoptera</taxon>
        <taxon>Paraneoptera</taxon>
        <taxon>Hemiptera</taxon>
        <taxon>Auchenorrhyncha</taxon>
        <taxon>Fulgoroidea</taxon>
        <taxon>Delphacidae</taxon>
        <taxon>Criomorphinae</taxon>
        <taxon>Laodelphax</taxon>
    </lineage>
</organism>
<keyword evidence="3" id="KW-1185">Reference proteome</keyword>
<feature type="compositionally biased region" description="Basic and acidic residues" evidence="1">
    <location>
        <begin position="79"/>
        <end position="92"/>
    </location>
</feature>
<protein>
    <submittedName>
        <fullName evidence="2">Uncharacterized protein</fullName>
    </submittedName>
</protein>
<reference evidence="2 3" key="1">
    <citation type="journal article" date="2017" name="Gigascience">
        <title>Genome sequence of the small brown planthopper, Laodelphax striatellus.</title>
        <authorList>
            <person name="Zhu J."/>
            <person name="Jiang F."/>
            <person name="Wang X."/>
            <person name="Yang P."/>
            <person name="Bao Y."/>
            <person name="Zhao W."/>
            <person name="Wang W."/>
            <person name="Lu H."/>
            <person name="Wang Q."/>
            <person name="Cui N."/>
            <person name="Li J."/>
            <person name="Chen X."/>
            <person name="Luo L."/>
            <person name="Yu J."/>
            <person name="Kang L."/>
            <person name="Cui F."/>
        </authorList>
    </citation>
    <scope>NUCLEOTIDE SEQUENCE [LARGE SCALE GENOMIC DNA]</scope>
    <source>
        <strain evidence="2">Lst14</strain>
    </source>
</reference>
<sequence>MIHRALTIPMNHDDFQKEISTIKQIAVTNGSISEDEEPEGFPETINPQGMAIERRNYLYTTIRPYCKEGFKDILCPRGENAERGTAFDDEPNRCQPRGEPSEGGTANDDEPSRNNTKSQQEIKKKRSRKNEKKQEGRTDYENSRRNTKSQQENKKKQSETIPKKKQKRTT</sequence>
<proteinExistence type="predicted"/>
<evidence type="ECO:0000256" key="1">
    <source>
        <dbReference type="SAM" id="MobiDB-lite"/>
    </source>
</evidence>
<evidence type="ECO:0000313" key="2">
    <source>
        <dbReference type="EMBL" id="RZF42374.1"/>
    </source>
</evidence>
<evidence type="ECO:0000313" key="3">
    <source>
        <dbReference type="Proteomes" id="UP000291343"/>
    </source>
</evidence>
<comment type="caution">
    <text evidence="2">The sequence shown here is derived from an EMBL/GenBank/DDBJ whole genome shotgun (WGS) entry which is preliminary data.</text>
</comment>
<dbReference type="STRING" id="195883.A0A482X989"/>